<proteinExistence type="predicted"/>
<evidence type="ECO:0000313" key="1">
    <source>
        <dbReference type="EMBL" id="MBN8235698.1"/>
    </source>
</evidence>
<name>A0ABS3DWK1_9BACI</name>
<comment type="caution">
    <text evidence="1">The sequence shown here is derived from an EMBL/GenBank/DDBJ whole genome shotgun (WGS) entry which is preliminary data.</text>
</comment>
<keyword evidence="2" id="KW-1185">Reference proteome</keyword>
<reference evidence="1 2" key="1">
    <citation type="submission" date="2020-12" db="EMBL/GenBank/DDBJ databases">
        <title>Oil enriched cultivation method for isolating marine PHA-producing bacteria.</title>
        <authorList>
            <person name="Zheng W."/>
            <person name="Yu S."/>
            <person name="Huang Y."/>
        </authorList>
    </citation>
    <scope>NUCLEOTIDE SEQUENCE [LARGE SCALE GENOMIC DNA]</scope>
    <source>
        <strain evidence="1 2">SY-2-6</strain>
    </source>
</reference>
<dbReference type="EMBL" id="JAEKJY010000003">
    <property type="protein sequence ID" value="MBN8235698.1"/>
    <property type="molecule type" value="Genomic_DNA"/>
</dbReference>
<dbReference type="Proteomes" id="UP000663970">
    <property type="component" value="Unassembled WGS sequence"/>
</dbReference>
<accession>A0ABS3DWK1</accession>
<gene>
    <name evidence="1" type="ORF">JF544_10595</name>
</gene>
<dbReference type="RefSeq" id="WP_027955671.1">
    <property type="nucleotide sequence ID" value="NZ_JAEKJY010000003.1"/>
</dbReference>
<evidence type="ECO:0000313" key="2">
    <source>
        <dbReference type="Proteomes" id="UP000663970"/>
    </source>
</evidence>
<organism evidence="1 2">
    <name type="scientific">Halobacillus kuroshimensis</name>
    <dbReference type="NCBI Taxonomy" id="302481"/>
    <lineage>
        <taxon>Bacteria</taxon>
        <taxon>Bacillati</taxon>
        <taxon>Bacillota</taxon>
        <taxon>Bacilli</taxon>
        <taxon>Bacillales</taxon>
        <taxon>Bacillaceae</taxon>
        <taxon>Halobacillus</taxon>
    </lineage>
</organism>
<protein>
    <submittedName>
        <fullName evidence="1">Uncharacterized protein</fullName>
    </submittedName>
</protein>
<sequence length="62" mass="7114">MASLKEEFLNHLRSGIMLYVCSGAPHTLEDMYETLQEGLTDKDSDLAHLKEAYQQVRREMIG</sequence>